<name>A0A1Y6C7F0_9BACT</name>
<dbReference type="Gene3D" id="3.40.630.40">
    <property type="entry name" value="Zn-dependent exopeptidases"/>
    <property type="match status" value="1"/>
</dbReference>
<dbReference type="OrthoDB" id="5290025at2"/>
<proteinExistence type="predicted"/>
<reference evidence="2" key="1">
    <citation type="submission" date="2017-04" db="EMBL/GenBank/DDBJ databases">
        <authorList>
            <person name="Varghese N."/>
            <person name="Submissions S."/>
        </authorList>
    </citation>
    <scope>NUCLEOTIDE SEQUENCE [LARGE SCALE GENOMIC DNA]</scope>
    <source>
        <strain evidence="2">RKEM611</strain>
    </source>
</reference>
<dbReference type="SUPFAM" id="SSF53187">
    <property type="entry name" value="Zn-dependent exopeptidases"/>
    <property type="match status" value="1"/>
</dbReference>
<keyword evidence="2" id="KW-1185">Reference proteome</keyword>
<dbReference type="STRING" id="1513793.SAMN06296036_11497"/>
<protein>
    <submittedName>
        <fullName evidence="1">N-formylglutamate deformylase</fullName>
    </submittedName>
</protein>
<dbReference type="InterPro" id="IPR007709">
    <property type="entry name" value="N-FG_amidohydro"/>
</dbReference>
<sequence>MTTPQSFHLKKPKDHSSIPIVISAPHVGLDFPDELKDYFPHEIINQPDDTDWYVDRLYEFAPQLGITVISAKYSRYVIDLNRSPEGKSLYNDGRTETSLVPVKDFSGTSLYSHSNNEPDNDEIQRRLNLYYQPYHQELASILGEKKERFGKVLLYEAHSIRRHVPLIRTRPFPDLILGDNQGSSCDRLISQCFKDSLETSPYHLSYNDPFQGGFLTRNWGKPDQNFHSIQMEISQDLYLDESNYLWQDPKANKLSETLQKAFENLIKRWC</sequence>
<dbReference type="EMBL" id="FWZT01000014">
    <property type="protein sequence ID" value="SMF46996.1"/>
    <property type="molecule type" value="Genomic_DNA"/>
</dbReference>
<evidence type="ECO:0000313" key="2">
    <source>
        <dbReference type="Proteomes" id="UP000192907"/>
    </source>
</evidence>
<gene>
    <name evidence="1" type="ORF">SAMN06296036_11497</name>
</gene>
<dbReference type="AlphaFoldDB" id="A0A1Y6C7F0"/>
<accession>A0A1Y6C7F0</accession>
<dbReference type="Proteomes" id="UP000192907">
    <property type="component" value="Unassembled WGS sequence"/>
</dbReference>
<organism evidence="1 2">
    <name type="scientific">Pseudobacteriovorax antillogorgiicola</name>
    <dbReference type="NCBI Taxonomy" id="1513793"/>
    <lineage>
        <taxon>Bacteria</taxon>
        <taxon>Pseudomonadati</taxon>
        <taxon>Bdellovibrionota</taxon>
        <taxon>Oligoflexia</taxon>
        <taxon>Oligoflexales</taxon>
        <taxon>Pseudobacteriovoracaceae</taxon>
        <taxon>Pseudobacteriovorax</taxon>
    </lineage>
</organism>
<dbReference type="Pfam" id="PF05013">
    <property type="entry name" value="FGase"/>
    <property type="match status" value="1"/>
</dbReference>
<dbReference type="RefSeq" id="WP_132321427.1">
    <property type="nucleotide sequence ID" value="NZ_FWZT01000014.1"/>
</dbReference>
<evidence type="ECO:0000313" key="1">
    <source>
        <dbReference type="EMBL" id="SMF46996.1"/>
    </source>
</evidence>